<proteinExistence type="predicted"/>
<accession>A0ABQ8RH96</accession>
<comment type="caution">
    <text evidence="3">The sequence shown here is derived from an EMBL/GenBank/DDBJ whole genome shotgun (WGS) entry which is preliminary data.</text>
</comment>
<feature type="region of interest" description="Disordered" evidence="2">
    <location>
        <begin position="321"/>
        <end position="403"/>
    </location>
</feature>
<name>A0ABQ8RH96_FUSEQ</name>
<feature type="compositionally biased region" description="Acidic residues" evidence="2">
    <location>
        <begin position="374"/>
        <end position="383"/>
    </location>
</feature>
<sequence>MNVLRRRYPGRGTHPRRDSARRDDDALNIARVCLRARPELTKTDMKEIPGIFKTWILSSSQHSEVERLLEETDEMHGLNNVLAYGDFEFLWKTCLRVFRVSPNALLSVINNLQWGDNNTSTGKAIFSSGFSKLLSSLIVHLAWNYNYRKLQMALQFVVICRIESDERWPSSRDIFNHTIDCYALELLRVRFDELEPGSVSKKLRQAIALTPFEEEFPAFLLTISQYVSQKATDSDISTSYRGHLAYPVETRDLKSIEQALDNYAWANEAWRISTQRIWEAFKSQQGIFGPRFPNHDQIKEYIPLAVRHIYAYLVRASINPTPSPQVDAEGADEVRWSSQDGGADWDGSGGHDEGPPTQGHNSSLRVVPSRAPDTDGDSSDDEVLPTMSGAINSSSRQGSADNRALSRLEARQNELRTNNSELRAVFEALQERVKALERSKEVDPPSNEALLAENERLRRQRNALRALARRQVREIQILRRQKT</sequence>
<feature type="region of interest" description="Disordered" evidence="2">
    <location>
        <begin position="1"/>
        <end position="22"/>
    </location>
</feature>
<evidence type="ECO:0000256" key="1">
    <source>
        <dbReference type="SAM" id="Coils"/>
    </source>
</evidence>
<dbReference type="Proteomes" id="UP001152024">
    <property type="component" value="Unassembled WGS sequence"/>
</dbReference>
<evidence type="ECO:0000256" key="2">
    <source>
        <dbReference type="SAM" id="MobiDB-lite"/>
    </source>
</evidence>
<organism evidence="3 4">
    <name type="scientific">Fusarium equiseti</name>
    <name type="common">Fusarium scirpi</name>
    <dbReference type="NCBI Taxonomy" id="61235"/>
    <lineage>
        <taxon>Eukaryota</taxon>
        <taxon>Fungi</taxon>
        <taxon>Dikarya</taxon>
        <taxon>Ascomycota</taxon>
        <taxon>Pezizomycotina</taxon>
        <taxon>Sordariomycetes</taxon>
        <taxon>Hypocreomycetidae</taxon>
        <taxon>Hypocreales</taxon>
        <taxon>Nectriaceae</taxon>
        <taxon>Fusarium</taxon>
        <taxon>Fusarium incarnatum-equiseti species complex</taxon>
    </lineage>
</organism>
<feature type="coiled-coil region" evidence="1">
    <location>
        <begin position="405"/>
        <end position="481"/>
    </location>
</feature>
<protein>
    <submittedName>
        <fullName evidence="3">Uncharacterized protein</fullName>
    </submittedName>
</protein>
<dbReference type="EMBL" id="JAOQBH010000006">
    <property type="protein sequence ID" value="KAJ4135192.1"/>
    <property type="molecule type" value="Genomic_DNA"/>
</dbReference>
<evidence type="ECO:0000313" key="4">
    <source>
        <dbReference type="Proteomes" id="UP001152024"/>
    </source>
</evidence>
<keyword evidence="1" id="KW-0175">Coiled coil</keyword>
<keyword evidence="4" id="KW-1185">Reference proteome</keyword>
<reference evidence="3" key="1">
    <citation type="submission" date="2022-09" db="EMBL/GenBank/DDBJ databases">
        <title>Fusarium specimens isolated from Avocado Roots.</title>
        <authorList>
            <person name="Stajich J."/>
            <person name="Roper C."/>
            <person name="Heimlech-Rivalta G."/>
        </authorList>
    </citation>
    <scope>NUCLEOTIDE SEQUENCE</scope>
    <source>
        <strain evidence="3">CF00095</strain>
    </source>
</reference>
<evidence type="ECO:0000313" key="3">
    <source>
        <dbReference type="EMBL" id="KAJ4135192.1"/>
    </source>
</evidence>
<gene>
    <name evidence="3" type="ORF">NW768_004813</name>
</gene>
<feature type="compositionally biased region" description="Polar residues" evidence="2">
    <location>
        <begin position="389"/>
        <end position="400"/>
    </location>
</feature>